<proteinExistence type="predicted"/>
<feature type="region of interest" description="Disordered" evidence="1">
    <location>
        <begin position="366"/>
        <end position="388"/>
    </location>
</feature>
<dbReference type="GeneID" id="14495570"/>
<dbReference type="InterPro" id="IPR052584">
    <property type="entry name" value="U2_snRNP_Complex_Component"/>
</dbReference>
<organism evidence="3 4">
    <name type="scientific">Henningerozyma blattae (strain ATCC 34711 / CBS 6284 / DSM 70876 / NBRC 10599 / NRRL Y-10934 / UCD 77-7)</name>
    <name type="common">Yeast</name>
    <name type="synonym">Tetrapisispora blattae</name>
    <dbReference type="NCBI Taxonomy" id="1071380"/>
    <lineage>
        <taxon>Eukaryota</taxon>
        <taxon>Fungi</taxon>
        <taxon>Dikarya</taxon>
        <taxon>Ascomycota</taxon>
        <taxon>Saccharomycotina</taxon>
        <taxon>Saccharomycetes</taxon>
        <taxon>Saccharomycetales</taxon>
        <taxon>Saccharomycetaceae</taxon>
        <taxon>Henningerozyma</taxon>
    </lineage>
</organism>
<feature type="compositionally biased region" description="Basic residues" evidence="1">
    <location>
        <begin position="1"/>
        <end position="10"/>
    </location>
</feature>
<dbReference type="GO" id="GO:0005686">
    <property type="term" value="C:U2 snRNP"/>
    <property type="evidence" value="ECO:0007669"/>
    <property type="project" value="EnsemblFungi"/>
</dbReference>
<dbReference type="Pfam" id="PF04037">
    <property type="entry name" value="DUF382"/>
    <property type="match status" value="1"/>
</dbReference>
<dbReference type="InParanoid" id="I2H2I5"/>
<dbReference type="InterPro" id="IPR007180">
    <property type="entry name" value="DUF382"/>
</dbReference>
<dbReference type="KEGG" id="tbl:TBLA_0D00790"/>
<dbReference type="eggNOG" id="KOG2330">
    <property type="taxonomic scope" value="Eukaryota"/>
</dbReference>
<dbReference type="Pfam" id="PF04046">
    <property type="entry name" value="PSP"/>
    <property type="match status" value="1"/>
</dbReference>
<dbReference type="OMA" id="IEWFDCD"/>
<feature type="compositionally biased region" description="Basic and acidic residues" evidence="1">
    <location>
        <begin position="464"/>
        <end position="474"/>
    </location>
</feature>
<dbReference type="EMBL" id="HE806319">
    <property type="protein sequence ID" value="CCH60587.1"/>
    <property type="molecule type" value="Genomic_DNA"/>
</dbReference>
<keyword evidence="4" id="KW-1185">Reference proteome</keyword>
<evidence type="ECO:0000256" key="1">
    <source>
        <dbReference type="SAM" id="MobiDB-lite"/>
    </source>
</evidence>
<feature type="compositionally biased region" description="Low complexity" evidence="1">
    <location>
        <begin position="445"/>
        <end position="457"/>
    </location>
</feature>
<evidence type="ECO:0000259" key="2">
    <source>
        <dbReference type="SMART" id="SM00581"/>
    </source>
</evidence>
<dbReference type="PANTHER" id="PTHR12785">
    <property type="entry name" value="SPLICING FACTOR 3B"/>
    <property type="match status" value="1"/>
</dbReference>
<sequence length="480" mass="54955">MARKSKKNSKKIATNDKAEFTKILEERKKSQQRASKNKQKTDSNNNSQLYDKFKDLFQKFEQPKNISENTTTISQDAPTFESNKKRKIIEDSNAITEPTQDLKIVSVEEEDNNSRPSKRKLRKLTKPTLAELKGISNYPENIEWFDCDAPYPYLLAGIKTSKNIIPIPPSWQQKRGYLSGRSLLNKRPFQLPSIIRETGIEEMRKISLGEDISNEKSLKEITRSRVQPKTDTFDLDYKKLYDVFFKIGKNWKPSTLLPFGDLYFENRNLVEDAEWKSKTKDLGPGKLSSRMRNIIGLKAGQLPPWIHKMKELGLPPSYPSLKIVGLNWDISDLVDGIYGTLEDTSSGNSIESGYFGEMINFEHDSEPKKEYNFNSQNNTTNGKKETDISLTEVDMQDSSDTGIIKSQNINDDGKDKQLYRILKENTESSDSIDRISTSKIYNLISDSNKSSSSSFPSGNPKTNSESEKEEDSKYRQNFKF</sequence>
<dbReference type="Proteomes" id="UP000002866">
    <property type="component" value="Chromosome 4"/>
</dbReference>
<dbReference type="OrthoDB" id="10260794at2759"/>
<gene>
    <name evidence="3" type="primary">TBLA0D00790</name>
    <name evidence="3" type="ORF">TBLA_0D00790</name>
</gene>
<dbReference type="HOGENOM" id="CLU_014435_2_1_1"/>
<dbReference type="FunCoup" id="I2H2I5">
    <property type="interactions" value="248"/>
</dbReference>
<accession>I2H2I5</accession>
<evidence type="ECO:0000313" key="4">
    <source>
        <dbReference type="Proteomes" id="UP000002866"/>
    </source>
</evidence>
<name>I2H2I5_HENB6</name>
<feature type="compositionally biased region" description="Polar residues" evidence="1">
    <location>
        <begin position="372"/>
        <end position="381"/>
    </location>
</feature>
<dbReference type="PANTHER" id="PTHR12785:SF6">
    <property type="entry name" value="SPLICING FACTOR 3B SUBUNIT 2"/>
    <property type="match status" value="1"/>
</dbReference>
<evidence type="ECO:0000313" key="3">
    <source>
        <dbReference type="EMBL" id="CCH60587.1"/>
    </source>
</evidence>
<dbReference type="SMART" id="SM00581">
    <property type="entry name" value="PSP"/>
    <property type="match status" value="1"/>
</dbReference>
<feature type="region of interest" description="Disordered" evidence="1">
    <location>
        <begin position="445"/>
        <end position="480"/>
    </location>
</feature>
<dbReference type="GO" id="GO:0000974">
    <property type="term" value="C:Prp19 complex"/>
    <property type="evidence" value="ECO:0007669"/>
    <property type="project" value="EnsemblFungi"/>
</dbReference>
<dbReference type="GO" id="GO:0000245">
    <property type="term" value="P:spliceosomal complex assembly"/>
    <property type="evidence" value="ECO:0007669"/>
    <property type="project" value="EnsemblFungi"/>
</dbReference>
<dbReference type="GO" id="GO:0071004">
    <property type="term" value="C:U2-type prespliceosome"/>
    <property type="evidence" value="ECO:0007669"/>
    <property type="project" value="EnsemblFungi"/>
</dbReference>
<protein>
    <recommendedName>
        <fullName evidence="2">PSP proline-rich domain-containing protein</fullName>
    </recommendedName>
</protein>
<dbReference type="STRING" id="1071380.I2H2I5"/>
<dbReference type="AlphaFoldDB" id="I2H2I5"/>
<feature type="domain" description="PSP proline-rich" evidence="2">
    <location>
        <begin position="279"/>
        <end position="332"/>
    </location>
</feature>
<dbReference type="RefSeq" id="XP_004180106.1">
    <property type="nucleotide sequence ID" value="XM_004180058.1"/>
</dbReference>
<feature type="region of interest" description="Disordered" evidence="1">
    <location>
        <begin position="1"/>
        <end position="48"/>
    </location>
</feature>
<reference evidence="3 4" key="1">
    <citation type="journal article" date="2011" name="Proc. Natl. Acad. Sci. U.S.A.">
        <title>Evolutionary erosion of yeast sex chromosomes by mating-type switching accidents.</title>
        <authorList>
            <person name="Gordon J.L."/>
            <person name="Armisen D."/>
            <person name="Proux-Wera E."/>
            <person name="Oheigeartaigh S.S."/>
            <person name="Byrne K.P."/>
            <person name="Wolfe K.H."/>
        </authorList>
    </citation>
    <scope>NUCLEOTIDE SEQUENCE [LARGE SCALE GENOMIC DNA]</scope>
    <source>
        <strain evidence="4">ATCC 34711 / CBS 6284 / DSM 70876 / NBRC 10599 / NRRL Y-10934 / UCD 77-7</strain>
    </source>
</reference>
<dbReference type="InterPro" id="IPR006568">
    <property type="entry name" value="PSP_pro-rich"/>
</dbReference>
<feature type="compositionally biased region" description="Basic and acidic residues" evidence="1">
    <location>
        <begin position="13"/>
        <end position="29"/>
    </location>
</feature>